<dbReference type="AlphaFoldDB" id="A0A0U1LIE6"/>
<dbReference type="SUPFAM" id="SSF53474">
    <property type="entry name" value="alpha/beta-Hydrolases"/>
    <property type="match status" value="1"/>
</dbReference>
<feature type="chain" id="PRO_5006521490" description="Carboxylic ester hydrolase" evidence="3">
    <location>
        <begin position="23"/>
        <end position="545"/>
    </location>
</feature>
<reference evidence="5 6" key="1">
    <citation type="submission" date="2015-04" db="EMBL/GenBank/DDBJ databases">
        <authorList>
            <person name="Syromyatnikov M.Y."/>
            <person name="Popov V.N."/>
        </authorList>
    </citation>
    <scope>NUCLEOTIDE SEQUENCE [LARGE SCALE GENOMIC DNA]</scope>
    <source>
        <strain evidence="5">WF-38-12</strain>
    </source>
</reference>
<dbReference type="PANTHER" id="PTHR11559">
    <property type="entry name" value="CARBOXYLESTERASE"/>
    <property type="match status" value="1"/>
</dbReference>
<dbReference type="ESTHER" id="talis-a0a0u1lie6">
    <property type="family name" value="Fungal_carboxylesterase_lipase"/>
</dbReference>
<proteinExistence type="inferred from homology"/>
<comment type="similarity">
    <text evidence="1 3">Belongs to the type-B carboxylesterase/lipase family.</text>
</comment>
<name>A0A0U1LIE6_TALIS</name>
<evidence type="ECO:0000256" key="3">
    <source>
        <dbReference type="RuleBase" id="RU361235"/>
    </source>
</evidence>
<evidence type="ECO:0000256" key="2">
    <source>
        <dbReference type="ARBA" id="ARBA00022801"/>
    </source>
</evidence>
<dbReference type="InterPro" id="IPR002018">
    <property type="entry name" value="CarbesteraseB"/>
</dbReference>
<evidence type="ECO:0000313" key="5">
    <source>
        <dbReference type="EMBL" id="CRG82784.1"/>
    </source>
</evidence>
<dbReference type="EC" id="3.1.1.-" evidence="3"/>
<gene>
    <name evidence="5" type="ORF">PISL3812_00130</name>
</gene>
<dbReference type="InterPro" id="IPR019826">
    <property type="entry name" value="Carboxylesterase_B_AS"/>
</dbReference>
<organism evidence="5 6">
    <name type="scientific">Talaromyces islandicus</name>
    <name type="common">Penicillium islandicum</name>
    <dbReference type="NCBI Taxonomy" id="28573"/>
    <lineage>
        <taxon>Eukaryota</taxon>
        <taxon>Fungi</taxon>
        <taxon>Dikarya</taxon>
        <taxon>Ascomycota</taxon>
        <taxon>Pezizomycotina</taxon>
        <taxon>Eurotiomycetes</taxon>
        <taxon>Eurotiomycetidae</taxon>
        <taxon>Eurotiales</taxon>
        <taxon>Trichocomaceae</taxon>
        <taxon>Talaromyces</taxon>
        <taxon>Talaromyces sect. Islandici</taxon>
    </lineage>
</organism>
<dbReference type="EMBL" id="CVMT01000001">
    <property type="protein sequence ID" value="CRG82784.1"/>
    <property type="molecule type" value="Genomic_DNA"/>
</dbReference>
<dbReference type="Gene3D" id="3.40.50.1820">
    <property type="entry name" value="alpha/beta hydrolase"/>
    <property type="match status" value="1"/>
</dbReference>
<evidence type="ECO:0000259" key="4">
    <source>
        <dbReference type="Pfam" id="PF00135"/>
    </source>
</evidence>
<evidence type="ECO:0000256" key="1">
    <source>
        <dbReference type="ARBA" id="ARBA00005964"/>
    </source>
</evidence>
<feature type="domain" description="Carboxylesterase type B" evidence="4">
    <location>
        <begin position="36"/>
        <end position="497"/>
    </location>
</feature>
<dbReference type="Proteomes" id="UP000054383">
    <property type="component" value="Unassembled WGS sequence"/>
</dbReference>
<dbReference type="OMA" id="DQDFDMC"/>
<dbReference type="Pfam" id="PF00135">
    <property type="entry name" value="COesterase"/>
    <property type="match status" value="1"/>
</dbReference>
<feature type="signal peptide" evidence="3">
    <location>
        <begin position="1"/>
        <end position="22"/>
    </location>
</feature>
<dbReference type="STRING" id="28573.A0A0U1LIE6"/>
<dbReference type="InterPro" id="IPR019819">
    <property type="entry name" value="Carboxylesterase_B_CS"/>
</dbReference>
<protein>
    <recommendedName>
        <fullName evidence="3">Carboxylic ester hydrolase</fullName>
        <ecNumber evidence="3">3.1.1.-</ecNumber>
    </recommendedName>
</protein>
<evidence type="ECO:0000313" key="6">
    <source>
        <dbReference type="Proteomes" id="UP000054383"/>
    </source>
</evidence>
<sequence length="545" mass="60364">MRALTALPAVAAFLSTATISGAFPLSPLVSLDYINLVGNYSSEYNITYFRKIPFAAPPLPPTNRFRAPQPPLHHNKNELYITDQDFDMCPQRNTSGSEDCLYLSVYSRPWTTEQNLTRRDDDTGRPVLVNFYGGAFIEGSATWTLAAAPLFPVLNVSDNNDFLIVQPNYRVNALGFLPGKEIKASNTADLNPGLLDQQYALEWVKNNIQHFGGNPHNVSIWGQSAGGGSVVSQILASSQAGVPLFDKAITSSPFWPKTYKYNDPEAQALYDQLVSLTGCGNATDSLACLKAVDVQALRDASLVIDYDHTYTTSSWTWAPVIDGEFLKDSLTSTIQKKEISVDYVYGLYNSDEGKNFIPPGLENTTSTDGYNSSLASYNNWVRGFLPRFTESQLQEVNRLYPEHGSTETIPSYDNTYKRAQLVYRDLMFACPSYWLASSAKVQGWLAEYAIPPAKHGSDTIWWDNVNTNQTSDPLIYDGYAGAFASFIETGNPNAHKVTDSSILGAPGIRKGEEFVITEDGFQQVKLVQLKKRCNFWLKNGPSIPI</sequence>
<dbReference type="OrthoDB" id="408631at2759"/>
<dbReference type="PROSITE" id="PS00941">
    <property type="entry name" value="CARBOXYLESTERASE_B_2"/>
    <property type="match status" value="1"/>
</dbReference>
<accession>A0A0U1LIE6</accession>
<dbReference type="FunFam" id="3.40.50.1820:FF:000299">
    <property type="entry name" value="Carboxylic ester hydrolase"/>
    <property type="match status" value="1"/>
</dbReference>
<dbReference type="GO" id="GO:0016787">
    <property type="term" value="F:hydrolase activity"/>
    <property type="evidence" value="ECO:0007669"/>
    <property type="project" value="UniProtKB-KW"/>
</dbReference>
<dbReference type="InterPro" id="IPR050309">
    <property type="entry name" value="Type-B_Carboxylest/Lipase"/>
</dbReference>
<keyword evidence="2 3" id="KW-0378">Hydrolase</keyword>
<keyword evidence="6" id="KW-1185">Reference proteome</keyword>
<dbReference type="PROSITE" id="PS00122">
    <property type="entry name" value="CARBOXYLESTERASE_B_1"/>
    <property type="match status" value="1"/>
</dbReference>
<keyword evidence="3" id="KW-0732">Signal</keyword>
<dbReference type="InterPro" id="IPR029058">
    <property type="entry name" value="AB_hydrolase_fold"/>
</dbReference>